<feature type="compositionally biased region" description="Polar residues" evidence="14">
    <location>
        <begin position="692"/>
        <end position="712"/>
    </location>
</feature>
<keyword evidence="8 11" id="KW-0371">Homeobox</keyword>
<keyword evidence="18" id="KW-1185">Reference proteome</keyword>
<feature type="region of interest" description="Disordered" evidence="14">
    <location>
        <begin position="372"/>
        <end position="450"/>
    </location>
</feature>
<evidence type="ECO:0000256" key="3">
    <source>
        <dbReference type="ARBA" id="ARBA00022723"/>
    </source>
</evidence>
<evidence type="ECO:0000313" key="18">
    <source>
        <dbReference type="Proteomes" id="UP000077755"/>
    </source>
</evidence>
<dbReference type="GO" id="GO:0045814">
    <property type="term" value="P:negative regulation of gene expression, epigenetic"/>
    <property type="evidence" value="ECO:0007669"/>
    <property type="project" value="TreeGrafter"/>
</dbReference>
<keyword evidence="3" id="KW-0479">Metal-binding</keyword>
<dbReference type="PROSITE" id="PS50071">
    <property type="entry name" value="HOMEOBOX_2"/>
    <property type="match status" value="1"/>
</dbReference>
<dbReference type="InterPro" id="IPR001356">
    <property type="entry name" value="HD"/>
</dbReference>
<dbReference type="PROSITE" id="PS50016">
    <property type="entry name" value="ZF_PHD_2"/>
    <property type="match status" value="1"/>
</dbReference>
<evidence type="ECO:0008006" key="19">
    <source>
        <dbReference type="Google" id="ProtNLM"/>
    </source>
</evidence>
<dbReference type="PANTHER" id="PTHR12628:SF13">
    <property type="entry name" value="HOMEOBOX PROTEIN HAT3.1"/>
    <property type="match status" value="1"/>
</dbReference>
<dbReference type="GO" id="GO:0005634">
    <property type="term" value="C:nucleus"/>
    <property type="evidence" value="ECO:0007669"/>
    <property type="project" value="UniProtKB-SubCell"/>
</dbReference>
<reference evidence="17" key="2">
    <citation type="submission" date="2022-03" db="EMBL/GenBank/DDBJ databases">
        <title>Draft title - Genomic analysis of global carrot germplasm unveils the trajectory of domestication and the origin of high carotenoid orange carrot.</title>
        <authorList>
            <person name="Iorizzo M."/>
            <person name="Ellison S."/>
            <person name="Senalik D."/>
            <person name="Macko-Podgorni A."/>
            <person name="Grzebelus D."/>
            <person name="Bostan H."/>
            <person name="Rolling W."/>
            <person name="Curaba J."/>
            <person name="Simon P."/>
        </authorList>
    </citation>
    <scope>NUCLEOTIDE SEQUENCE</scope>
    <source>
        <tissue evidence="17">Leaf</tissue>
    </source>
</reference>
<dbReference type="Gene3D" id="3.30.40.10">
    <property type="entry name" value="Zinc/RING finger domain, C3HC4 (zinc finger)"/>
    <property type="match status" value="1"/>
</dbReference>
<proteinExistence type="inferred from homology"/>
<keyword evidence="5" id="KW-0862">Zinc</keyword>
<gene>
    <name evidence="17" type="ORF">DCAR_0101620</name>
</gene>
<evidence type="ECO:0000259" key="15">
    <source>
        <dbReference type="PROSITE" id="PS50016"/>
    </source>
</evidence>
<dbReference type="SMART" id="SM00384">
    <property type="entry name" value="AT_hook"/>
    <property type="match status" value="2"/>
</dbReference>
<evidence type="ECO:0000256" key="4">
    <source>
        <dbReference type="ARBA" id="ARBA00022771"/>
    </source>
</evidence>
<dbReference type="InterPro" id="IPR019787">
    <property type="entry name" value="Znf_PHD-finger"/>
</dbReference>
<evidence type="ECO:0000256" key="13">
    <source>
        <dbReference type="RuleBase" id="RU000682"/>
    </source>
</evidence>
<feature type="compositionally biased region" description="Polar residues" evidence="14">
    <location>
        <begin position="64"/>
        <end position="73"/>
    </location>
</feature>
<comment type="subcellular location">
    <subcellularLocation>
        <location evidence="1 11 13">Nucleus</location>
    </subcellularLocation>
</comment>
<name>A0AAF1AJF7_DAUCS</name>
<evidence type="ECO:0000259" key="16">
    <source>
        <dbReference type="PROSITE" id="PS50071"/>
    </source>
</evidence>
<dbReference type="GO" id="GO:0003682">
    <property type="term" value="F:chromatin binding"/>
    <property type="evidence" value="ECO:0007669"/>
    <property type="project" value="TreeGrafter"/>
</dbReference>
<dbReference type="InterPro" id="IPR019786">
    <property type="entry name" value="Zinc_finger_PHD-type_CS"/>
</dbReference>
<dbReference type="SUPFAM" id="SSF57903">
    <property type="entry name" value="FYVE/PHD zinc finger"/>
    <property type="match status" value="1"/>
</dbReference>
<evidence type="ECO:0000313" key="17">
    <source>
        <dbReference type="EMBL" id="WOG82456.1"/>
    </source>
</evidence>
<dbReference type="CDD" id="cd00086">
    <property type="entry name" value="homeodomain"/>
    <property type="match status" value="1"/>
</dbReference>
<dbReference type="SMART" id="SM00249">
    <property type="entry name" value="PHD"/>
    <property type="match status" value="1"/>
</dbReference>
<feature type="compositionally biased region" description="Basic and acidic residues" evidence="14">
    <location>
        <begin position="402"/>
        <end position="421"/>
    </location>
</feature>
<dbReference type="CDD" id="cd15504">
    <property type="entry name" value="PHD_PRHA_like"/>
    <property type="match status" value="1"/>
</dbReference>
<evidence type="ECO:0000256" key="6">
    <source>
        <dbReference type="ARBA" id="ARBA00023015"/>
    </source>
</evidence>
<dbReference type="GO" id="GO:0006355">
    <property type="term" value="P:regulation of DNA-templated transcription"/>
    <property type="evidence" value="ECO:0007669"/>
    <property type="project" value="InterPro"/>
</dbReference>
<dbReference type="InterPro" id="IPR009057">
    <property type="entry name" value="Homeodomain-like_sf"/>
</dbReference>
<feature type="region of interest" description="Disordered" evidence="14">
    <location>
        <begin position="585"/>
        <end position="628"/>
    </location>
</feature>
<dbReference type="GO" id="GO:0008270">
    <property type="term" value="F:zinc ion binding"/>
    <property type="evidence" value="ECO:0007669"/>
    <property type="project" value="UniProtKB-KW"/>
</dbReference>
<feature type="region of interest" description="Disordered" evidence="14">
    <location>
        <begin position="64"/>
        <end position="187"/>
    </location>
</feature>
<feature type="domain" description="Homeobox" evidence="16">
    <location>
        <begin position="622"/>
        <end position="682"/>
    </location>
</feature>
<evidence type="ECO:0000256" key="12">
    <source>
        <dbReference type="PROSITE-ProRule" id="PRU00146"/>
    </source>
</evidence>
<evidence type="ECO:0000256" key="14">
    <source>
        <dbReference type="SAM" id="MobiDB-lite"/>
    </source>
</evidence>
<dbReference type="InterPro" id="IPR011011">
    <property type="entry name" value="Znf_FYVE_PHD"/>
</dbReference>
<keyword evidence="7 11" id="KW-0238">DNA-binding</keyword>
<evidence type="ECO:0000256" key="5">
    <source>
        <dbReference type="ARBA" id="ARBA00022833"/>
    </source>
</evidence>
<dbReference type="PROSITE" id="PS00354">
    <property type="entry name" value="HMGI_Y"/>
    <property type="match status" value="1"/>
</dbReference>
<protein>
    <recommendedName>
        <fullName evidence="19">Homeobox domain-containing protein</fullName>
    </recommendedName>
</protein>
<feature type="compositionally biased region" description="Polar residues" evidence="14">
    <location>
        <begin position="1"/>
        <end position="29"/>
    </location>
</feature>
<dbReference type="InterPro" id="IPR017956">
    <property type="entry name" value="AT_hook_DNA-bd_motif"/>
</dbReference>
<dbReference type="FunFam" id="3.30.40.10:FF:000270">
    <property type="entry name" value="pathogenesis-related homeodomain protein-like"/>
    <property type="match status" value="1"/>
</dbReference>
<keyword evidence="10 11" id="KW-0539">Nucleus</keyword>
<feature type="compositionally biased region" description="Polar residues" evidence="14">
    <location>
        <begin position="602"/>
        <end position="628"/>
    </location>
</feature>
<dbReference type="Pfam" id="PF00628">
    <property type="entry name" value="PHD"/>
    <property type="match status" value="1"/>
</dbReference>
<feature type="region of interest" description="Disordered" evidence="14">
    <location>
        <begin position="485"/>
        <end position="558"/>
    </location>
</feature>
<keyword evidence="9" id="KW-0804">Transcription</keyword>
<evidence type="ECO:0000256" key="1">
    <source>
        <dbReference type="ARBA" id="ARBA00004123"/>
    </source>
</evidence>
<reference evidence="17" key="1">
    <citation type="journal article" date="2016" name="Nat. Genet.">
        <title>A high-quality carrot genome assembly provides new insights into carotenoid accumulation and asterid genome evolution.</title>
        <authorList>
            <person name="Iorizzo M."/>
            <person name="Ellison S."/>
            <person name="Senalik D."/>
            <person name="Zeng P."/>
            <person name="Satapoomin P."/>
            <person name="Huang J."/>
            <person name="Bowman M."/>
            <person name="Iovene M."/>
            <person name="Sanseverino W."/>
            <person name="Cavagnaro P."/>
            <person name="Yildiz M."/>
            <person name="Macko-Podgorni A."/>
            <person name="Moranska E."/>
            <person name="Grzebelus E."/>
            <person name="Grzebelus D."/>
            <person name="Ashrafi H."/>
            <person name="Zheng Z."/>
            <person name="Cheng S."/>
            <person name="Spooner D."/>
            <person name="Van Deynze A."/>
            <person name="Simon P."/>
        </authorList>
    </citation>
    <scope>NUCLEOTIDE SEQUENCE</scope>
    <source>
        <tissue evidence="17">Leaf</tissue>
    </source>
</reference>
<evidence type="ECO:0000256" key="11">
    <source>
        <dbReference type="PROSITE-ProRule" id="PRU00108"/>
    </source>
</evidence>
<sequence>MTQISFLESTTSLIDSQSRNHSSDQSGLPTENAAKDCKQIHLGQQNDDATKISGLAELVIDQKTVANSPSQVVETGKRGRGRPKKVLIGPEQLLPGQKTAIKSSSPLGDTGKRSRGRPRKVQNSPTSLGGSVKVLPEKRKDAQELSVNSSRSLRSRSQEKSCEPDLSNIVAEGADREKTRKKRKKRMDESRVDEFSRIRTHLRYLLHRIKYEKNFIDAYSGEGWKGQSLDKIKPEKELKRAKAEIFGRKLKIRDLFQRLDLSRSEGRLPEILFDSQGEIDSEDIFCAKCGSKDVTLSNDIILCDGACERGFHQFCLDPPLLKESIPCDDEGWLCPGCECKIDCIKLLNDSQETNILVGDSWEKVFAEEAAAAASGKNLNDDSGMPSDDSEDDDYDPGDPDLDEKVHGDESSSDESDYHLSSDDMQALPQKEPCLGLPPDDSEDDDYDPSALITEQVLKESSCSDFTSDSEDLTVVLDDCKHYSIVEGPLTSTPDRPRNEEGCGHSGQGDAVPLYPKRQLESLDYKKLHDEEYGNRSSDSSDEDFMVTSSPDKKTYKSDKEARVLLNFGSLTTDHGKVHGDLELDQKVSESTHKRRYVKRSSVEGTNASLSRSCESSAAPVTSGKSTSKTLYGEHATERLLQSFKENQYPQRAVKESLAAELALTVRQVGKWFDNTRWSFRNSSRVASVVAESPSNEGTPHQKSINLSGSSLKSIPDNAACDETKEEQDKGSLGVTEGCDRDVTLNMVTDEGNGHISGITETSNGNTKVGTATEHTIILETPKPNMKDDLPNTGIAEY</sequence>
<dbReference type="PROSITE" id="PS01359">
    <property type="entry name" value="ZF_PHD_1"/>
    <property type="match status" value="1"/>
</dbReference>
<comment type="similarity">
    <text evidence="2">Belongs to the PHD-associated homeobox family.</text>
</comment>
<dbReference type="PANTHER" id="PTHR12628">
    <property type="entry name" value="POLYCOMB-LIKE TRANSCRIPTION FACTOR"/>
    <property type="match status" value="1"/>
</dbReference>
<dbReference type="Pfam" id="PF00046">
    <property type="entry name" value="Homeodomain"/>
    <property type="match status" value="1"/>
</dbReference>
<evidence type="ECO:0000256" key="2">
    <source>
        <dbReference type="ARBA" id="ARBA00007427"/>
    </source>
</evidence>
<dbReference type="GO" id="GO:0043565">
    <property type="term" value="F:sequence-specific DNA binding"/>
    <property type="evidence" value="ECO:0007669"/>
    <property type="project" value="UniProtKB-ARBA"/>
</dbReference>
<feature type="compositionally biased region" description="Acidic residues" evidence="14">
    <location>
        <begin position="387"/>
        <end position="401"/>
    </location>
</feature>
<keyword evidence="6" id="KW-0805">Transcription regulation</keyword>
<dbReference type="InterPro" id="IPR045876">
    <property type="entry name" value="PRHA-like_PHD-finger"/>
</dbReference>
<organism evidence="17 18">
    <name type="scientific">Daucus carota subsp. sativus</name>
    <name type="common">Carrot</name>
    <dbReference type="NCBI Taxonomy" id="79200"/>
    <lineage>
        <taxon>Eukaryota</taxon>
        <taxon>Viridiplantae</taxon>
        <taxon>Streptophyta</taxon>
        <taxon>Embryophyta</taxon>
        <taxon>Tracheophyta</taxon>
        <taxon>Spermatophyta</taxon>
        <taxon>Magnoliopsida</taxon>
        <taxon>eudicotyledons</taxon>
        <taxon>Gunneridae</taxon>
        <taxon>Pentapetalae</taxon>
        <taxon>asterids</taxon>
        <taxon>campanulids</taxon>
        <taxon>Apiales</taxon>
        <taxon>Apiaceae</taxon>
        <taxon>Apioideae</taxon>
        <taxon>Scandiceae</taxon>
        <taxon>Daucinae</taxon>
        <taxon>Daucus</taxon>
        <taxon>Daucus sect. Daucus</taxon>
    </lineage>
</organism>
<dbReference type="InterPro" id="IPR013083">
    <property type="entry name" value="Znf_RING/FYVE/PHD"/>
</dbReference>
<dbReference type="InterPro" id="IPR000637">
    <property type="entry name" value="HMGI/Y_DNA-bd_CS"/>
</dbReference>
<feature type="region of interest" description="Disordered" evidence="14">
    <location>
        <begin position="690"/>
        <end position="712"/>
    </location>
</feature>
<evidence type="ECO:0000256" key="8">
    <source>
        <dbReference type="ARBA" id="ARBA00023155"/>
    </source>
</evidence>
<dbReference type="Proteomes" id="UP000077755">
    <property type="component" value="Chromosome 1"/>
</dbReference>
<keyword evidence="4 12" id="KW-0863">Zinc-finger</keyword>
<dbReference type="Gene3D" id="1.10.10.60">
    <property type="entry name" value="Homeodomain-like"/>
    <property type="match status" value="1"/>
</dbReference>
<feature type="DNA-binding region" description="Homeobox" evidence="11">
    <location>
        <begin position="624"/>
        <end position="683"/>
    </location>
</feature>
<accession>A0AAF1AJF7</accession>
<dbReference type="EMBL" id="CP093343">
    <property type="protein sequence ID" value="WOG82456.1"/>
    <property type="molecule type" value="Genomic_DNA"/>
</dbReference>
<evidence type="ECO:0000256" key="10">
    <source>
        <dbReference type="ARBA" id="ARBA00023242"/>
    </source>
</evidence>
<feature type="domain" description="PHD-type" evidence="15">
    <location>
        <begin position="283"/>
        <end position="340"/>
    </location>
</feature>
<dbReference type="AlphaFoldDB" id="A0AAF1AJF7"/>
<dbReference type="InterPro" id="IPR001965">
    <property type="entry name" value="Znf_PHD"/>
</dbReference>
<dbReference type="SUPFAM" id="SSF46689">
    <property type="entry name" value="Homeodomain-like"/>
    <property type="match status" value="1"/>
</dbReference>
<feature type="compositionally biased region" description="Basic and acidic residues" evidence="14">
    <location>
        <begin position="517"/>
        <end position="533"/>
    </location>
</feature>
<evidence type="ECO:0000256" key="7">
    <source>
        <dbReference type="ARBA" id="ARBA00023125"/>
    </source>
</evidence>
<dbReference type="GO" id="GO:0010557">
    <property type="term" value="P:positive regulation of macromolecule biosynthetic process"/>
    <property type="evidence" value="ECO:0007669"/>
    <property type="project" value="UniProtKB-ARBA"/>
</dbReference>
<feature type="region of interest" description="Disordered" evidence="14">
    <location>
        <begin position="1"/>
        <end position="36"/>
    </location>
</feature>
<dbReference type="SMART" id="SM00389">
    <property type="entry name" value="HOX"/>
    <property type="match status" value="1"/>
</dbReference>
<evidence type="ECO:0000256" key="9">
    <source>
        <dbReference type="ARBA" id="ARBA00023163"/>
    </source>
</evidence>